<name>A0A2P2MBW2_RHIMU</name>
<evidence type="ECO:0000313" key="1">
    <source>
        <dbReference type="EMBL" id="MBX27713.1"/>
    </source>
</evidence>
<proteinExistence type="predicted"/>
<accession>A0A2P2MBW2</accession>
<dbReference type="EMBL" id="GGEC01047229">
    <property type="protein sequence ID" value="MBX27713.1"/>
    <property type="molecule type" value="Transcribed_RNA"/>
</dbReference>
<organism evidence="1">
    <name type="scientific">Rhizophora mucronata</name>
    <name type="common">Asiatic mangrove</name>
    <dbReference type="NCBI Taxonomy" id="61149"/>
    <lineage>
        <taxon>Eukaryota</taxon>
        <taxon>Viridiplantae</taxon>
        <taxon>Streptophyta</taxon>
        <taxon>Embryophyta</taxon>
        <taxon>Tracheophyta</taxon>
        <taxon>Spermatophyta</taxon>
        <taxon>Magnoliopsida</taxon>
        <taxon>eudicotyledons</taxon>
        <taxon>Gunneridae</taxon>
        <taxon>Pentapetalae</taxon>
        <taxon>rosids</taxon>
        <taxon>fabids</taxon>
        <taxon>Malpighiales</taxon>
        <taxon>Rhizophoraceae</taxon>
        <taxon>Rhizophora</taxon>
    </lineage>
</organism>
<sequence>MTALATSNVLHS</sequence>
<reference evidence="1" key="1">
    <citation type="submission" date="2018-02" db="EMBL/GenBank/DDBJ databases">
        <title>Rhizophora mucronata_Transcriptome.</title>
        <authorList>
            <person name="Meera S.P."/>
            <person name="Sreeshan A."/>
            <person name="Augustine A."/>
        </authorList>
    </citation>
    <scope>NUCLEOTIDE SEQUENCE</scope>
    <source>
        <tissue evidence="1">Leaf</tissue>
    </source>
</reference>
<protein>
    <submittedName>
        <fullName evidence="1">Suppressor of RPS4-RLD 1 isoform X1</fullName>
    </submittedName>
</protein>